<dbReference type="EC" id="2.7.11.1" evidence="3"/>
<dbReference type="OrthoDB" id="193931at2759"/>
<evidence type="ECO:0000256" key="12">
    <source>
        <dbReference type="PROSITE-ProRule" id="PRU10141"/>
    </source>
</evidence>
<evidence type="ECO:0000256" key="3">
    <source>
        <dbReference type="ARBA" id="ARBA00012513"/>
    </source>
</evidence>
<organism evidence="15 16">
    <name type="scientific">Coprinopsis marcescibilis</name>
    <name type="common">Agaric fungus</name>
    <name type="synonym">Psathyrella marcescibilis</name>
    <dbReference type="NCBI Taxonomy" id="230819"/>
    <lineage>
        <taxon>Eukaryota</taxon>
        <taxon>Fungi</taxon>
        <taxon>Dikarya</taxon>
        <taxon>Basidiomycota</taxon>
        <taxon>Agaricomycotina</taxon>
        <taxon>Agaricomycetes</taxon>
        <taxon>Agaricomycetidae</taxon>
        <taxon>Agaricales</taxon>
        <taxon>Agaricineae</taxon>
        <taxon>Psathyrellaceae</taxon>
        <taxon>Coprinopsis</taxon>
    </lineage>
</organism>
<dbReference type="FunFam" id="1.10.510.10:FF:000394">
    <property type="entry name" value="Serine/threonine-protein kinase HSL1"/>
    <property type="match status" value="1"/>
</dbReference>
<evidence type="ECO:0000256" key="5">
    <source>
        <dbReference type="ARBA" id="ARBA00022553"/>
    </source>
</evidence>
<feature type="binding site" evidence="12">
    <location>
        <position position="55"/>
    </location>
    <ligand>
        <name>ATP</name>
        <dbReference type="ChEBI" id="CHEBI:30616"/>
    </ligand>
</feature>
<comment type="subcellular location">
    <subcellularLocation>
        <location evidence="1">Bud neck</location>
    </subcellularLocation>
</comment>
<gene>
    <name evidence="15" type="ORF">FA15DRAFT_609880</name>
</gene>
<keyword evidence="6" id="KW-0808">Transferase</keyword>
<feature type="domain" description="Protein kinase" evidence="14">
    <location>
        <begin position="26"/>
        <end position="294"/>
    </location>
</feature>
<dbReference type="PANTHER" id="PTHR24346">
    <property type="entry name" value="MAP/MICROTUBULE AFFINITY-REGULATING KINASE"/>
    <property type="match status" value="1"/>
</dbReference>
<keyword evidence="9 12" id="KW-0067">ATP-binding</keyword>
<evidence type="ECO:0000256" key="2">
    <source>
        <dbReference type="ARBA" id="ARBA00010791"/>
    </source>
</evidence>
<accession>A0A5C3L9M5</accession>
<dbReference type="Proteomes" id="UP000307440">
    <property type="component" value="Unassembled WGS sequence"/>
</dbReference>
<dbReference type="Gene3D" id="1.10.510.10">
    <property type="entry name" value="Transferase(Phosphotransferase) domain 1"/>
    <property type="match status" value="1"/>
</dbReference>
<dbReference type="GO" id="GO:0005935">
    <property type="term" value="C:cellular bud neck"/>
    <property type="evidence" value="ECO:0007669"/>
    <property type="project" value="UniProtKB-SubCell"/>
</dbReference>
<keyword evidence="8 15" id="KW-0418">Kinase</keyword>
<protein>
    <recommendedName>
        <fullName evidence="3">non-specific serine/threonine protein kinase</fullName>
        <ecNumber evidence="3">2.7.11.1</ecNumber>
    </recommendedName>
</protein>
<evidence type="ECO:0000256" key="11">
    <source>
        <dbReference type="ARBA" id="ARBA00048679"/>
    </source>
</evidence>
<evidence type="ECO:0000256" key="13">
    <source>
        <dbReference type="SAM" id="MobiDB-lite"/>
    </source>
</evidence>
<dbReference type="InterPro" id="IPR011009">
    <property type="entry name" value="Kinase-like_dom_sf"/>
</dbReference>
<dbReference type="GO" id="GO:0005524">
    <property type="term" value="F:ATP binding"/>
    <property type="evidence" value="ECO:0007669"/>
    <property type="project" value="UniProtKB-UniRule"/>
</dbReference>
<keyword evidence="16" id="KW-1185">Reference proteome</keyword>
<evidence type="ECO:0000256" key="10">
    <source>
        <dbReference type="ARBA" id="ARBA00047899"/>
    </source>
</evidence>
<dbReference type="STRING" id="230819.A0A5C3L9M5"/>
<feature type="compositionally biased region" description="Basic residues" evidence="13">
    <location>
        <begin position="384"/>
        <end position="393"/>
    </location>
</feature>
<dbReference type="PANTHER" id="PTHR24346:SF110">
    <property type="entry name" value="NON-SPECIFIC SERINE_THREONINE PROTEIN KINASE"/>
    <property type="match status" value="1"/>
</dbReference>
<comment type="catalytic activity">
    <reaction evidence="11">
        <text>L-seryl-[protein] + ATP = O-phospho-L-seryl-[protein] + ADP + H(+)</text>
        <dbReference type="Rhea" id="RHEA:17989"/>
        <dbReference type="Rhea" id="RHEA-COMP:9863"/>
        <dbReference type="Rhea" id="RHEA-COMP:11604"/>
        <dbReference type="ChEBI" id="CHEBI:15378"/>
        <dbReference type="ChEBI" id="CHEBI:29999"/>
        <dbReference type="ChEBI" id="CHEBI:30616"/>
        <dbReference type="ChEBI" id="CHEBI:83421"/>
        <dbReference type="ChEBI" id="CHEBI:456216"/>
        <dbReference type="EC" id="2.7.11.1"/>
    </reaction>
</comment>
<keyword evidence="5" id="KW-0597">Phosphoprotein</keyword>
<evidence type="ECO:0000256" key="7">
    <source>
        <dbReference type="ARBA" id="ARBA00022741"/>
    </source>
</evidence>
<evidence type="ECO:0000256" key="6">
    <source>
        <dbReference type="ARBA" id="ARBA00022679"/>
    </source>
</evidence>
<dbReference type="GO" id="GO:0004674">
    <property type="term" value="F:protein serine/threonine kinase activity"/>
    <property type="evidence" value="ECO:0007669"/>
    <property type="project" value="UniProtKB-KW"/>
</dbReference>
<dbReference type="SUPFAM" id="SSF56112">
    <property type="entry name" value="Protein kinase-like (PK-like)"/>
    <property type="match status" value="1"/>
</dbReference>
<evidence type="ECO:0000256" key="1">
    <source>
        <dbReference type="ARBA" id="ARBA00004266"/>
    </source>
</evidence>
<comment type="similarity">
    <text evidence="2">Belongs to the protein kinase superfamily. CAMK Ser/Thr protein kinase family. NIM1 subfamily.</text>
</comment>
<evidence type="ECO:0000256" key="4">
    <source>
        <dbReference type="ARBA" id="ARBA00022527"/>
    </source>
</evidence>
<dbReference type="InterPro" id="IPR008271">
    <property type="entry name" value="Ser/Thr_kinase_AS"/>
</dbReference>
<feature type="region of interest" description="Disordered" evidence="13">
    <location>
        <begin position="669"/>
        <end position="688"/>
    </location>
</feature>
<dbReference type="PROSITE" id="PS00107">
    <property type="entry name" value="PROTEIN_KINASE_ATP"/>
    <property type="match status" value="1"/>
</dbReference>
<dbReference type="AlphaFoldDB" id="A0A5C3L9M5"/>
<dbReference type="CDD" id="cd14081">
    <property type="entry name" value="STKc_BRSK1_2"/>
    <property type="match status" value="1"/>
</dbReference>
<feature type="region of interest" description="Disordered" evidence="13">
    <location>
        <begin position="813"/>
        <end position="833"/>
    </location>
</feature>
<keyword evidence="7 12" id="KW-0547">Nucleotide-binding</keyword>
<evidence type="ECO:0000313" key="15">
    <source>
        <dbReference type="EMBL" id="TFK29739.1"/>
    </source>
</evidence>
<dbReference type="GO" id="GO:0035556">
    <property type="term" value="P:intracellular signal transduction"/>
    <property type="evidence" value="ECO:0007669"/>
    <property type="project" value="TreeGrafter"/>
</dbReference>
<dbReference type="InterPro" id="IPR017441">
    <property type="entry name" value="Protein_kinase_ATP_BS"/>
</dbReference>
<dbReference type="PROSITE" id="PS50011">
    <property type="entry name" value="PROTEIN_KINASE_DOM"/>
    <property type="match status" value="1"/>
</dbReference>
<comment type="catalytic activity">
    <reaction evidence="10">
        <text>L-threonyl-[protein] + ATP = O-phospho-L-threonyl-[protein] + ADP + H(+)</text>
        <dbReference type="Rhea" id="RHEA:46608"/>
        <dbReference type="Rhea" id="RHEA-COMP:11060"/>
        <dbReference type="Rhea" id="RHEA-COMP:11605"/>
        <dbReference type="ChEBI" id="CHEBI:15378"/>
        <dbReference type="ChEBI" id="CHEBI:30013"/>
        <dbReference type="ChEBI" id="CHEBI:30616"/>
        <dbReference type="ChEBI" id="CHEBI:61977"/>
        <dbReference type="ChEBI" id="CHEBI:456216"/>
        <dbReference type="EC" id="2.7.11.1"/>
    </reaction>
</comment>
<feature type="compositionally biased region" description="Low complexity" evidence="13">
    <location>
        <begin position="445"/>
        <end position="459"/>
    </location>
</feature>
<dbReference type="SMART" id="SM00220">
    <property type="entry name" value="S_TKc"/>
    <property type="match status" value="1"/>
</dbReference>
<keyword evidence="4" id="KW-0723">Serine/threonine-protein kinase</keyword>
<name>A0A5C3L9M5_COPMA</name>
<feature type="compositionally biased region" description="Low complexity" evidence="13">
    <location>
        <begin position="404"/>
        <end position="414"/>
    </location>
</feature>
<evidence type="ECO:0000256" key="9">
    <source>
        <dbReference type="ARBA" id="ARBA00022840"/>
    </source>
</evidence>
<dbReference type="GO" id="GO:0005940">
    <property type="term" value="C:septin ring"/>
    <property type="evidence" value="ECO:0007669"/>
    <property type="project" value="UniProtKB-ARBA"/>
</dbReference>
<dbReference type="InterPro" id="IPR000719">
    <property type="entry name" value="Prot_kinase_dom"/>
</dbReference>
<dbReference type="Pfam" id="PF00069">
    <property type="entry name" value="Pkinase"/>
    <property type="match status" value="1"/>
</dbReference>
<proteinExistence type="inferred from homology"/>
<evidence type="ECO:0000259" key="14">
    <source>
        <dbReference type="PROSITE" id="PS50011"/>
    </source>
</evidence>
<feature type="region of interest" description="Disordered" evidence="13">
    <location>
        <begin position="384"/>
        <end position="459"/>
    </location>
</feature>
<evidence type="ECO:0000256" key="8">
    <source>
        <dbReference type="ARBA" id="ARBA00022777"/>
    </source>
</evidence>
<sequence>MADPPQTPFSFHSNKSLRDPKTIGLWTIGRTIGKGASGRVRIARHSKSGQYAAIKIISKSSLPPMLSQVSLNRLADVTEHVQLSVEREIVVMKLINHPNIMKLYDVWETSSDLYLVLEYVQGGELFDYLCNKGRLPSEEALIYFQQIISAVDYCHRFSIAHRDLKPENILLDEQSNIKIADFGMAAWQSNPQEAILRTSCGSPHYAAPEIINGEPYNGAAADIWSCGVILHALLVGKLPFDDDDCPALLEKISRGKFIMPTDISPQAQDLLRCMLEKDVKRRITMSGIMKHPFFLSQAPPQTDYVLPDLENIAQPISSVSALDPDIFSNLRTLWHGTSDAALIDSLINEERNWQKGIYHMLVDYRSRNPQIYDDEEREVARLHKERKHRRQQRRRADASPSNYPPRAAAPTPRSASRRDRFDVQLDETGAVKAHEPMMLKPPPAAHAESPSTASEAATTSSLLAPFSPLWETLDLPPLTVPEVQNPEMQTFLQQIVTHLNVLQAKAASSDVSAWTTGSSSNVRSERVGLFQTFQPSAQVDTPPAAEQLRPSRILDFHPRVPSTIEELRFAEIQPLSFGSKTRANRPTLTSVDKENQFVDENAASRRPGSGVIAKLTSGSSSKRKETISKSIKIVEPVQVLQRRTSKHNRLPQTPVSILSTQANTISNRPAASLDTPVSPSPSPLPSSTAKRTWLDSVFKLKAPNYTLHSRYSANETRSECRRLLMELDLLVAIEDNERMGVLKCRSMDIPDPFRVQNMPKTVKFRVEGERAPFQLSQDGFTMALMFFHEKGSFDAFQEIYHSVRTQWTLDRPDTLSNAGSGKPHVASNRRAMF</sequence>
<evidence type="ECO:0000313" key="16">
    <source>
        <dbReference type="Proteomes" id="UP000307440"/>
    </source>
</evidence>
<dbReference type="PROSITE" id="PS00108">
    <property type="entry name" value="PROTEIN_KINASE_ST"/>
    <property type="match status" value="1"/>
</dbReference>
<dbReference type="EMBL" id="ML210148">
    <property type="protein sequence ID" value="TFK29739.1"/>
    <property type="molecule type" value="Genomic_DNA"/>
</dbReference>
<reference evidence="15 16" key="1">
    <citation type="journal article" date="2019" name="Nat. Ecol. Evol.">
        <title>Megaphylogeny resolves global patterns of mushroom evolution.</title>
        <authorList>
            <person name="Varga T."/>
            <person name="Krizsan K."/>
            <person name="Foldi C."/>
            <person name="Dima B."/>
            <person name="Sanchez-Garcia M."/>
            <person name="Sanchez-Ramirez S."/>
            <person name="Szollosi G.J."/>
            <person name="Szarkandi J.G."/>
            <person name="Papp V."/>
            <person name="Albert L."/>
            <person name="Andreopoulos W."/>
            <person name="Angelini C."/>
            <person name="Antonin V."/>
            <person name="Barry K.W."/>
            <person name="Bougher N.L."/>
            <person name="Buchanan P."/>
            <person name="Buyck B."/>
            <person name="Bense V."/>
            <person name="Catcheside P."/>
            <person name="Chovatia M."/>
            <person name="Cooper J."/>
            <person name="Damon W."/>
            <person name="Desjardin D."/>
            <person name="Finy P."/>
            <person name="Geml J."/>
            <person name="Haridas S."/>
            <person name="Hughes K."/>
            <person name="Justo A."/>
            <person name="Karasinski D."/>
            <person name="Kautmanova I."/>
            <person name="Kiss B."/>
            <person name="Kocsube S."/>
            <person name="Kotiranta H."/>
            <person name="LaButti K.M."/>
            <person name="Lechner B.E."/>
            <person name="Liimatainen K."/>
            <person name="Lipzen A."/>
            <person name="Lukacs Z."/>
            <person name="Mihaltcheva S."/>
            <person name="Morgado L.N."/>
            <person name="Niskanen T."/>
            <person name="Noordeloos M.E."/>
            <person name="Ohm R.A."/>
            <person name="Ortiz-Santana B."/>
            <person name="Ovrebo C."/>
            <person name="Racz N."/>
            <person name="Riley R."/>
            <person name="Savchenko A."/>
            <person name="Shiryaev A."/>
            <person name="Soop K."/>
            <person name="Spirin V."/>
            <person name="Szebenyi C."/>
            <person name="Tomsovsky M."/>
            <person name="Tulloss R.E."/>
            <person name="Uehling J."/>
            <person name="Grigoriev I.V."/>
            <person name="Vagvolgyi C."/>
            <person name="Papp T."/>
            <person name="Martin F.M."/>
            <person name="Miettinen O."/>
            <person name="Hibbett D.S."/>
            <person name="Nagy L.G."/>
        </authorList>
    </citation>
    <scope>NUCLEOTIDE SEQUENCE [LARGE SCALE GENOMIC DNA]</scope>
    <source>
        <strain evidence="15 16">CBS 121175</strain>
    </source>
</reference>